<keyword evidence="2" id="KW-0732">Signal</keyword>
<reference evidence="3" key="1">
    <citation type="submission" date="2020-03" db="EMBL/GenBank/DDBJ databases">
        <authorList>
            <person name="Weist P."/>
        </authorList>
    </citation>
    <scope>NUCLEOTIDE SEQUENCE</scope>
</reference>
<proteinExistence type="predicted"/>
<dbReference type="Proteomes" id="UP001153269">
    <property type="component" value="Unassembled WGS sequence"/>
</dbReference>
<feature type="compositionally biased region" description="Basic and acidic residues" evidence="1">
    <location>
        <begin position="75"/>
        <end position="86"/>
    </location>
</feature>
<comment type="caution">
    <text evidence="3">The sequence shown here is derived from an EMBL/GenBank/DDBJ whole genome shotgun (WGS) entry which is preliminary data.</text>
</comment>
<evidence type="ECO:0000256" key="1">
    <source>
        <dbReference type="SAM" id="MobiDB-lite"/>
    </source>
</evidence>
<accession>A0A9N7VFY5</accession>
<dbReference type="EMBL" id="CADEAL010003954">
    <property type="protein sequence ID" value="CAB1447636.1"/>
    <property type="molecule type" value="Genomic_DNA"/>
</dbReference>
<evidence type="ECO:0008006" key="5">
    <source>
        <dbReference type="Google" id="ProtNLM"/>
    </source>
</evidence>
<gene>
    <name evidence="3" type="ORF">PLEPLA_LOCUS35315</name>
</gene>
<keyword evidence="4" id="KW-1185">Reference proteome</keyword>
<evidence type="ECO:0000256" key="2">
    <source>
        <dbReference type="SAM" id="SignalP"/>
    </source>
</evidence>
<evidence type="ECO:0000313" key="4">
    <source>
        <dbReference type="Proteomes" id="UP001153269"/>
    </source>
</evidence>
<feature type="region of interest" description="Disordered" evidence="1">
    <location>
        <begin position="68"/>
        <end position="92"/>
    </location>
</feature>
<feature type="chain" id="PRO_5040249858" description="Secreted protein" evidence="2">
    <location>
        <begin position="31"/>
        <end position="128"/>
    </location>
</feature>
<name>A0A9N7VFY5_PLEPL</name>
<organism evidence="3 4">
    <name type="scientific">Pleuronectes platessa</name>
    <name type="common">European plaice</name>
    <dbReference type="NCBI Taxonomy" id="8262"/>
    <lineage>
        <taxon>Eukaryota</taxon>
        <taxon>Metazoa</taxon>
        <taxon>Chordata</taxon>
        <taxon>Craniata</taxon>
        <taxon>Vertebrata</taxon>
        <taxon>Euteleostomi</taxon>
        <taxon>Actinopterygii</taxon>
        <taxon>Neopterygii</taxon>
        <taxon>Teleostei</taxon>
        <taxon>Neoteleostei</taxon>
        <taxon>Acanthomorphata</taxon>
        <taxon>Carangaria</taxon>
        <taxon>Pleuronectiformes</taxon>
        <taxon>Pleuronectoidei</taxon>
        <taxon>Pleuronectidae</taxon>
        <taxon>Pleuronectes</taxon>
    </lineage>
</organism>
<protein>
    <recommendedName>
        <fullName evidence="5">Secreted protein</fullName>
    </recommendedName>
</protein>
<dbReference type="AlphaFoldDB" id="A0A9N7VFY5"/>
<sequence>MQILTSLARCAVVFLLRFDVLSSLCALIKGIISCRCYREKKSGVLSGPDHTRWRVSNTEDVTANAKCEDTLSAGNERRPKQEERVGRNLAFRKSTNAIPGNFACSVEVHKPAKESAALQMPATNVPPV</sequence>
<feature type="signal peptide" evidence="2">
    <location>
        <begin position="1"/>
        <end position="30"/>
    </location>
</feature>
<evidence type="ECO:0000313" key="3">
    <source>
        <dbReference type="EMBL" id="CAB1447636.1"/>
    </source>
</evidence>